<comment type="caution">
    <text evidence="2">The sequence shown here is derived from an EMBL/GenBank/DDBJ whole genome shotgun (WGS) entry which is preliminary data.</text>
</comment>
<feature type="compositionally biased region" description="Basic and acidic residues" evidence="1">
    <location>
        <begin position="77"/>
        <end position="96"/>
    </location>
</feature>
<feature type="compositionally biased region" description="Basic and acidic residues" evidence="1">
    <location>
        <begin position="11"/>
        <end position="27"/>
    </location>
</feature>
<evidence type="ECO:0000256" key="1">
    <source>
        <dbReference type="SAM" id="MobiDB-lite"/>
    </source>
</evidence>
<gene>
    <name evidence="2" type="ORF">DF051_14330</name>
</gene>
<reference evidence="2 3" key="1">
    <citation type="submission" date="2018-08" db="EMBL/GenBank/DDBJ databases">
        <title>Comparative analysis of Burkholderia isolates from Puerto Rico.</title>
        <authorList>
            <person name="Hall C."/>
            <person name="Sahl J."/>
            <person name="Wagner D."/>
        </authorList>
    </citation>
    <scope>NUCLEOTIDE SEQUENCE [LARGE SCALE GENOMIC DNA]</scope>
    <source>
        <strain evidence="2 3">Bp9025</strain>
    </source>
</reference>
<dbReference type="EMBL" id="QTQV01000007">
    <property type="protein sequence ID" value="RQT16317.1"/>
    <property type="molecule type" value="Genomic_DNA"/>
</dbReference>
<organism evidence="2 3">
    <name type="scientific">Burkholderia contaminans</name>
    <dbReference type="NCBI Taxonomy" id="488447"/>
    <lineage>
        <taxon>Bacteria</taxon>
        <taxon>Pseudomonadati</taxon>
        <taxon>Pseudomonadota</taxon>
        <taxon>Betaproteobacteria</taxon>
        <taxon>Burkholderiales</taxon>
        <taxon>Burkholderiaceae</taxon>
        <taxon>Burkholderia</taxon>
        <taxon>Burkholderia cepacia complex</taxon>
    </lineage>
</organism>
<evidence type="ECO:0000313" key="3">
    <source>
        <dbReference type="Proteomes" id="UP000277921"/>
    </source>
</evidence>
<dbReference type="NCBIfam" id="NF038084">
    <property type="entry name" value="DHCW_cupin"/>
    <property type="match status" value="1"/>
</dbReference>
<name>A0A3N8PXE0_9BURK</name>
<dbReference type="Proteomes" id="UP000277921">
    <property type="component" value="Unassembled WGS sequence"/>
</dbReference>
<proteinExistence type="predicted"/>
<dbReference type="InterPro" id="IPR047713">
    <property type="entry name" value="DHCW_cupin"/>
</dbReference>
<dbReference type="AlphaFoldDB" id="A0A3N8PXE0"/>
<feature type="region of interest" description="Disordered" evidence="1">
    <location>
        <begin position="77"/>
        <end position="97"/>
    </location>
</feature>
<feature type="region of interest" description="Disordered" evidence="1">
    <location>
        <begin position="1"/>
        <end position="29"/>
    </location>
</feature>
<evidence type="ECO:0008006" key="4">
    <source>
        <dbReference type="Google" id="ProtNLM"/>
    </source>
</evidence>
<sequence>MRMTDIPFGTTDRRTIESTEDRGERGAARRRTMQFGEIRVRQVDYPAGYVADHGCVKGHILYCLEGELRMEREDGATVHASTGHERPVADHAEAHRSSTATGARLFIVD</sequence>
<accession>A0A3N8PXE0</accession>
<protein>
    <recommendedName>
        <fullName evidence="4">Cupin domain-containing protein</fullName>
    </recommendedName>
</protein>
<dbReference type="RefSeq" id="WP_124578919.1">
    <property type="nucleotide sequence ID" value="NZ_QTQV01000007.1"/>
</dbReference>
<evidence type="ECO:0000313" key="2">
    <source>
        <dbReference type="EMBL" id="RQT16317.1"/>
    </source>
</evidence>